<organism evidence="1 2">
    <name type="scientific">Leptospira ognonensis</name>
    <dbReference type="NCBI Taxonomy" id="2484945"/>
    <lineage>
        <taxon>Bacteria</taxon>
        <taxon>Pseudomonadati</taxon>
        <taxon>Spirochaetota</taxon>
        <taxon>Spirochaetia</taxon>
        <taxon>Leptospirales</taxon>
        <taxon>Leptospiraceae</taxon>
        <taxon>Leptospira</taxon>
    </lineage>
</organism>
<dbReference type="OrthoDB" id="9875901at2"/>
<comment type="caution">
    <text evidence="1">The sequence shown here is derived from an EMBL/GenBank/DDBJ whole genome shotgun (WGS) entry which is preliminary data.</text>
</comment>
<dbReference type="AlphaFoldDB" id="A0A4R9JZL8"/>
<name>A0A4R9JZL8_9LEPT</name>
<sequence>MTEFKYNLSVNFCEKYFLSLLREWNIDIGNQKFKRGFQINFFSRVNLTYEDIILSIQKNGYLENVEDQLLFLKDPVLKNQFSMATTAEGVEIKIESNGKESKIKGSGRISPIEEDLASDLIYYYKNFLYISKESDNSIENHSRLYRSIIIFSINFIDAFILKHVLYFESKHLFEKECVEIRKERIFPAKVRKFYSLGKEKNTEILCNTKEYHRFFELNRIRNSILHTSNSNIIYTLKEMSENISKIRIGVASFLKTIRMNFDFPTPYYLSQIINLPEIIK</sequence>
<protein>
    <submittedName>
        <fullName evidence="1">Uncharacterized protein</fullName>
    </submittedName>
</protein>
<keyword evidence="2" id="KW-1185">Reference proteome</keyword>
<dbReference type="Proteomes" id="UP000297693">
    <property type="component" value="Unassembled WGS sequence"/>
</dbReference>
<reference evidence="1" key="1">
    <citation type="journal article" date="2019" name="PLoS Negl. Trop. Dis.">
        <title>Revisiting the worldwide diversity of Leptospira species in the environment.</title>
        <authorList>
            <person name="Vincent A.T."/>
            <person name="Schiettekatte O."/>
            <person name="Bourhy P."/>
            <person name="Veyrier F.J."/>
            <person name="Picardeau M."/>
        </authorList>
    </citation>
    <scope>NUCLEOTIDE SEQUENCE [LARGE SCALE GENOMIC DNA]</scope>
    <source>
        <strain evidence="1">201702476</strain>
    </source>
</reference>
<accession>A0A4R9JZL8</accession>
<gene>
    <name evidence="1" type="ORF">EHQ58_14795</name>
</gene>
<evidence type="ECO:0000313" key="1">
    <source>
        <dbReference type="EMBL" id="TGL57189.1"/>
    </source>
</evidence>
<proteinExistence type="predicted"/>
<dbReference type="EMBL" id="RQGD01000036">
    <property type="protein sequence ID" value="TGL57189.1"/>
    <property type="molecule type" value="Genomic_DNA"/>
</dbReference>
<evidence type="ECO:0000313" key="2">
    <source>
        <dbReference type="Proteomes" id="UP000297693"/>
    </source>
</evidence>
<dbReference type="RefSeq" id="WP_135624687.1">
    <property type="nucleotide sequence ID" value="NZ_RQGD01000036.1"/>
</dbReference>